<evidence type="ECO:0000256" key="1">
    <source>
        <dbReference type="SAM" id="MobiDB-lite"/>
    </source>
</evidence>
<evidence type="ECO:0000313" key="5">
    <source>
        <dbReference type="Proteomes" id="UP001221757"/>
    </source>
</evidence>
<dbReference type="Proteomes" id="UP001221757">
    <property type="component" value="Unassembled WGS sequence"/>
</dbReference>
<keyword evidence="5" id="KW-1185">Reference proteome</keyword>
<feature type="region of interest" description="Disordered" evidence="1">
    <location>
        <begin position="1"/>
        <end position="25"/>
    </location>
</feature>
<feature type="chain" id="PRO_5041950285" evidence="2">
    <location>
        <begin position="51"/>
        <end position="303"/>
    </location>
</feature>
<evidence type="ECO:0000256" key="2">
    <source>
        <dbReference type="SAM" id="SignalP"/>
    </source>
</evidence>
<organism evidence="4 5">
    <name type="scientific">Mycena rosella</name>
    <name type="common">Pink bonnet</name>
    <name type="synonym">Agaricus rosellus</name>
    <dbReference type="NCBI Taxonomy" id="1033263"/>
    <lineage>
        <taxon>Eukaryota</taxon>
        <taxon>Fungi</taxon>
        <taxon>Dikarya</taxon>
        <taxon>Basidiomycota</taxon>
        <taxon>Agaricomycotina</taxon>
        <taxon>Agaricomycetes</taxon>
        <taxon>Agaricomycetidae</taxon>
        <taxon>Agaricales</taxon>
        <taxon>Marasmiineae</taxon>
        <taxon>Mycenaceae</taxon>
        <taxon>Mycena</taxon>
    </lineage>
</organism>
<feature type="signal peptide" evidence="2">
    <location>
        <begin position="1"/>
        <end position="50"/>
    </location>
</feature>
<dbReference type="EMBL" id="JARKIE010000116">
    <property type="protein sequence ID" value="KAJ7681587.1"/>
    <property type="molecule type" value="Genomic_DNA"/>
</dbReference>
<sequence length="303" mass="32156">MPMSHARRPIHADEDSHKMTSPRGTRPHFSSIKMFLSFAVLVSLSLTVRAQEPGQTDIFTSALGNDPSLVKCLSAANNADGAAVVLGDCTSANAQWTVPKGASNAGTLQIFGNKCLDVTNGATTNGNKLQIWTCATANTNQLFVPNGYGGTIQWSGTNKCLDTTDGVLADGTPIQIWDCDSTNRNQQWFPDPESHPKSFTIAPKSATSLCLMIPTPTQQLCVAPMGSTAASGTKLVLQVCDAQNAAQHWGHETGNIVNALTAHDCLDLTDGKAVAGTQLQIWGCGFFGGVDNTNQDWIETDAF</sequence>
<reference evidence="4" key="1">
    <citation type="submission" date="2023-03" db="EMBL/GenBank/DDBJ databases">
        <title>Massive genome expansion in bonnet fungi (Mycena s.s.) driven by repeated elements and novel gene families across ecological guilds.</title>
        <authorList>
            <consortium name="Lawrence Berkeley National Laboratory"/>
            <person name="Harder C.B."/>
            <person name="Miyauchi S."/>
            <person name="Viragh M."/>
            <person name="Kuo A."/>
            <person name="Thoen E."/>
            <person name="Andreopoulos B."/>
            <person name="Lu D."/>
            <person name="Skrede I."/>
            <person name="Drula E."/>
            <person name="Henrissat B."/>
            <person name="Morin E."/>
            <person name="Kohler A."/>
            <person name="Barry K."/>
            <person name="LaButti K."/>
            <person name="Morin E."/>
            <person name="Salamov A."/>
            <person name="Lipzen A."/>
            <person name="Mereny Z."/>
            <person name="Hegedus B."/>
            <person name="Baldrian P."/>
            <person name="Stursova M."/>
            <person name="Weitz H."/>
            <person name="Taylor A."/>
            <person name="Grigoriev I.V."/>
            <person name="Nagy L.G."/>
            <person name="Martin F."/>
            <person name="Kauserud H."/>
        </authorList>
    </citation>
    <scope>NUCLEOTIDE SEQUENCE</scope>
    <source>
        <strain evidence="4">CBHHK067</strain>
    </source>
</reference>
<dbReference type="InterPro" id="IPR035992">
    <property type="entry name" value="Ricin_B-like_lectins"/>
</dbReference>
<dbReference type="PROSITE" id="PS50231">
    <property type="entry name" value="RICIN_B_LECTIN"/>
    <property type="match status" value="2"/>
</dbReference>
<dbReference type="Pfam" id="PF00652">
    <property type="entry name" value="Ricin_B_lectin"/>
    <property type="match status" value="1"/>
</dbReference>
<dbReference type="InterPro" id="IPR000772">
    <property type="entry name" value="Ricin_B_lectin"/>
</dbReference>
<dbReference type="Gene3D" id="2.80.10.50">
    <property type="match status" value="3"/>
</dbReference>
<accession>A0AAD7GCD6</accession>
<evidence type="ECO:0000313" key="4">
    <source>
        <dbReference type="EMBL" id="KAJ7681587.1"/>
    </source>
</evidence>
<gene>
    <name evidence="4" type="ORF">B0H17DRAFT_1075971</name>
</gene>
<dbReference type="SMART" id="SM00458">
    <property type="entry name" value="RICIN"/>
    <property type="match status" value="1"/>
</dbReference>
<dbReference type="AlphaFoldDB" id="A0AAD7GCD6"/>
<feature type="domain" description="Ricin B lectin" evidence="3">
    <location>
        <begin position="105"/>
        <end position="252"/>
    </location>
</feature>
<protein>
    <submittedName>
        <fullName evidence="4">Ricin B lectin domain-containing protein</fullName>
    </submittedName>
</protein>
<dbReference type="CDD" id="cd00161">
    <property type="entry name" value="beta-trefoil_Ricin-like"/>
    <property type="match status" value="2"/>
</dbReference>
<proteinExistence type="predicted"/>
<comment type="caution">
    <text evidence="4">The sequence shown here is derived from an EMBL/GenBank/DDBJ whole genome shotgun (WGS) entry which is preliminary data.</text>
</comment>
<name>A0AAD7GCD6_MYCRO</name>
<keyword evidence="2" id="KW-0732">Signal</keyword>
<evidence type="ECO:0000259" key="3">
    <source>
        <dbReference type="SMART" id="SM00458"/>
    </source>
</evidence>
<dbReference type="SUPFAM" id="SSF50370">
    <property type="entry name" value="Ricin B-like lectins"/>
    <property type="match status" value="2"/>
</dbReference>